<proteinExistence type="predicted"/>
<dbReference type="GO" id="GO:0006355">
    <property type="term" value="P:regulation of DNA-templated transcription"/>
    <property type="evidence" value="ECO:0007669"/>
    <property type="project" value="InterPro"/>
</dbReference>
<name>A0A418KT03_9ACTN</name>
<organism evidence="1 2">
    <name type="scientific">Jiangella rhizosphaerae</name>
    <dbReference type="NCBI Taxonomy" id="2293569"/>
    <lineage>
        <taxon>Bacteria</taxon>
        <taxon>Bacillati</taxon>
        <taxon>Actinomycetota</taxon>
        <taxon>Actinomycetes</taxon>
        <taxon>Jiangellales</taxon>
        <taxon>Jiangellaceae</taxon>
        <taxon>Jiangella</taxon>
    </lineage>
</organism>
<dbReference type="Proteomes" id="UP000284057">
    <property type="component" value="Unassembled WGS sequence"/>
</dbReference>
<accession>A0A418KT03</accession>
<dbReference type="AlphaFoldDB" id="A0A418KT03"/>
<comment type="caution">
    <text evidence="1">The sequence shown here is derived from an EMBL/GenBank/DDBJ whole genome shotgun (WGS) entry which is preliminary data.</text>
</comment>
<protein>
    <submittedName>
        <fullName evidence="1">Ribbon-helix-helix protein, CopG family</fullName>
    </submittedName>
</protein>
<sequence>MHVTVEERPAKSEVWQARIPAQLARDLEKDAEVLGLEGRSEIVREALTRLHRQALEQRMADEIAEYYGGEQAPLPDGVAK</sequence>
<dbReference type="EMBL" id="QUAL01000074">
    <property type="protein sequence ID" value="RIQ29174.1"/>
    <property type="molecule type" value="Genomic_DNA"/>
</dbReference>
<evidence type="ECO:0000313" key="2">
    <source>
        <dbReference type="Proteomes" id="UP000284057"/>
    </source>
</evidence>
<reference evidence="1 2" key="1">
    <citation type="submission" date="2018-09" db="EMBL/GenBank/DDBJ databases">
        <title>Isolation, diversity and antifungal activity of actinobacteria from wheat.</title>
        <authorList>
            <person name="Han C."/>
        </authorList>
    </citation>
    <scope>NUCLEOTIDE SEQUENCE [LARGE SCALE GENOMIC DNA]</scope>
    <source>
        <strain evidence="1 2">NEAU-YY265</strain>
    </source>
</reference>
<gene>
    <name evidence="1" type="ORF">DY240_08640</name>
</gene>
<evidence type="ECO:0000313" key="1">
    <source>
        <dbReference type="EMBL" id="RIQ29174.1"/>
    </source>
</evidence>
<keyword evidence="2" id="KW-1185">Reference proteome</keyword>